<dbReference type="STRING" id="913774.A0A0C3I1L4"/>
<name>A0A0C3I1L4_OIDMZ</name>
<protein>
    <recommendedName>
        <fullName evidence="3">ATPase AAA-type core domain-containing protein</fullName>
    </recommendedName>
</protein>
<proteinExistence type="predicted"/>
<dbReference type="Proteomes" id="UP000054321">
    <property type="component" value="Unassembled WGS sequence"/>
</dbReference>
<dbReference type="Gene3D" id="3.40.50.300">
    <property type="entry name" value="P-loop containing nucleotide triphosphate hydrolases"/>
    <property type="match status" value="1"/>
</dbReference>
<feature type="non-terminal residue" evidence="1">
    <location>
        <position position="1"/>
    </location>
</feature>
<dbReference type="SUPFAM" id="SSF52540">
    <property type="entry name" value="P-loop containing nucleoside triphosphate hydrolases"/>
    <property type="match status" value="1"/>
</dbReference>
<dbReference type="HOGENOM" id="CLU_004471_5_1_1"/>
<dbReference type="InParanoid" id="A0A0C3I1L4"/>
<reference evidence="2" key="2">
    <citation type="submission" date="2015-01" db="EMBL/GenBank/DDBJ databases">
        <title>Evolutionary Origins and Diversification of the Mycorrhizal Mutualists.</title>
        <authorList>
            <consortium name="DOE Joint Genome Institute"/>
            <consortium name="Mycorrhizal Genomics Consortium"/>
            <person name="Kohler A."/>
            <person name="Kuo A."/>
            <person name="Nagy L.G."/>
            <person name="Floudas D."/>
            <person name="Copeland A."/>
            <person name="Barry K.W."/>
            <person name="Cichocki N."/>
            <person name="Veneault-Fourrey C."/>
            <person name="LaButti K."/>
            <person name="Lindquist E.A."/>
            <person name="Lipzen A."/>
            <person name="Lundell T."/>
            <person name="Morin E."/>
            <person name="Murat C."/>
            <person name="Riley R."/>
            <person name="Ohm R."/>
            <person name="Sun H."/>
            <person name="Tunlid A."/>
            <person name="Henrissat B."/>
            <person name="Grigoriev I.V."/>
            <person name="Hibbett D.S."/>
            <person name="Martin F."/>
        </authorList>
    </citation>
    <scope>NUCLEOTIDE SEQUENCE [LARGE SCALE GENOMIC DNA]</scope>
    <source>
        <strain evidence="2">Zn</strain>
    </source>
</reference>
<accession>A0A0C3I1L4</accession>
<dbReference type="PANTHER" id="PTHR46411">
    <property type="entry name" value="FAMILY ATPASE, PUTATIVE-RELATED"/>
    <property type="match status" value="1"/>
</dbReference>
<dbReference type="EMBL" id="KN832870">
    <property type="protein sequence ID" value="KIN08327.1"/>
    <property type="molecule type" value="Genomic_DNA"/>
</dbReference>
<reference evidence="1 2" key="1">
    <citation type="submission" date="2014-04" db="EMBL/GenBank/DDBJ databases">
        <authorList>
            <consortium name="DOE Joint Genome Institute"/>
            <person name="Kuo A."/>
            <person name="Martino E."/>
            <person name="Perotto S."/>
            <person name="Kohler A."/>
            <person name="Nagy L.G."/>
            <person name="Floudas D."/>
            <person name="Copeland A."/>
            <person name="Barry K.W."/>
            <person name="Cichocki N."/>
            <person name="Veneault-Fourrey C."/>
            <person name="LaButti K."/>
            <person name="Lindquist E.A."/>
            <person name="Lipzen A."/>
            <person name="Lundell T."/>
            <person name="Morin E."/>
            <person name="Murat C."/>
            <person name="Sun H."/>
            <person name="Tunlid A."/>
            <person name="Henrissat B."/>
            <person name="Grigoriev I.V."/>
            <person name="Hibbett D.S."/>
            <person name="Martin F."/>
            <person name="Nordberg H.P."/>
            <person name="Cantor M.N."/>
            <person name="Hua S.X."/>
        </authorList>
    </citation>
    <scope>NUCLEOTIDE SEQUENCE [LARGE SCALE GENOMIC DNA]</scope>
    <source>
        <strain evidence="1 2">Zn</strain>
    </source>
</reference>
<keyword evidence="2" id="KW-1185">Reference proteome</keyword>
<dbReference type="OrthoDB" id="3556775at2759"/>
<evidence type="ECO:0000313" key="2">
    <source>
        <dbReference type="Proteomes" id="UP000054321"/>
    </source>
</evidence>
<dbReference type="PANTHER" id="PTHR46411:SF3">
    <property type="entry name" value="AAA+ ATPASE DOMAIN-CONTAINING PROTEIN"/>
    <property type="match status" value="1"/>
</dbReference>
<dbReference type="AlphaFoldDB" id="A0A0C3I1L4"/>
<evidence type="ECO:0008006" key="3">
    <source>
        <dbReference type="Google" id="ProtNLM"/>
    </source>
</evidence>
<dbReference type="InterPro" id="IPR027417">
    <property type="entry name" value="P-loop_NTPase"/>
</dbReference>
<evidence type="ECO:0000313" key="1">
    <source>
        <dbReference type="EMBL" id="KIN08327.1"/>
    </source>
</evidence>
<gene>
    <name evidence="1" type="ORF">OIDMADRAFT_110995</name>
</gene>
<sequence length="193" mass="22675">FDNVVVGKGQGLNILLYGNPRLRKTLTAKAVSEYLKRLLYSVRYPLGQIFQIVKHWSTILLLDKADVYLEYRLNQDLVYNSLVSIVLYKLEYYKGIMFLITNRVLQFDKAVLSWIYLILRYNDLNKACNCYSPAAVRHLELEGLAATKFNGYQIKNIVVIAYTLVIKQGSYIQFKYIQRVVLINKKFVYEFYR</sequence>
<organism evidence="1 2">
    <name type="scientific">Oidiodendron maius (strain Zn)</name>
    <dbReference type="NCBI Taxonomy" id="913774"/>
    <lineage>
        <taxon>Eukaryota</taxon>
        <taxon>Fungi</taxon>
        <taxon>Dikarya</taxon>
        <taxon>Ascomycota</taxon>
        <taxon>Pezizomycotina</taxon>
        <taxon>Leotiomycetes</taxon>
        <taxon>Leotiomycetes incertae sedis</taxon>
        <taxon>Myxotrichaceae</taxon>
        <taxon>Oidiodendron</taxon>
    </lineage>
</organism>